<evidence type="ECO:0000256" key="2">
    <source>
        <dbReference type="SAM" id="MobiDB-lite"/>
    </source>
</evidence>
<dbReference type="InterPro" id="IPR012677">
    <property type="entry name" value="Nucleotide-bd_a/b_plait_sf"/>
</dbReference>
<evidence type="ECO:0000256" key="1">
    <source>
        <dbReference type="PROSITE-ProRule" id="PRU00176"/>
    </source>
</evidence>
<dbReference type="GO" id="GO:0003723">
    <property type="term" value="F:RNA binding"/>
    <property type="evidence" value="ECO:0007669"/>
    <property type="project" value="UniProtKB-UniRule"/>
</dbReference>
<feature type="compositionally biased region" description="Low complexity" evidence="2">
    <location>
        <begin position="353"/>
        <end position="376"/>
    </location>
</feature>
<gene>
    <name evidence="4" type="ORF">niasHT_017494</name>
</gene>
<evidence type="ECO:0000313" key="5">
    <source>
        <dbReference type="Proteomes" id="UP001620626"/>
    </source>
</evidence>
<dbReference type="PANTHER" id="PTHR23295:SF6">
    <property type="entry name" value="NEOSIN, ISOFORM A"/>
    <property type="match status" value="1"/>
</dbReference>
<dbReference type="PANTHER" id="PTHR23295">
    <property type="entry name" value="NUCLEAR RECEPTOR COACTIVATOR 5-RELATED"/>
    <property type="match status" value="1"/>
</dbReference>
<dbReference type="AlphaFoldDB" id="A0ABD2L606"/>
<feature type="compositionally biased region" description="Gly residues" evidence="2">
    <location>
        <begin position="327"/>
        <end position="338"/>
    </location>
</feature>
<dbReference type="Pfam" id="PF00076">
    <property type="entry name" value="RRM_1"/>
    <property type="match status" value="1"/>
</dbReference>
<reference evidence="4 5" key="1">
    <citation type="submission" date="2024-10" db="EMBL/GenBank/DDBJ databases">
        <authorList>
            <person name="Kim D."/>
        </authorList>
    </citation>
    <scope>NUCLEOTIDE SEQUENCE [LARGE SCALE GENOMIC DNA]</scope>
    <source>
        <strain evidence="4">BH-2024</strain>
    </source>
</reference>
<feature type="compositionally biased region" description="Low complexity" evidence="2">
    <location>
        <begin position="317"/>
        <end position="326"/>
    </location>
</feature>
<feature type="region of interest" description="Disordered" evidence="2">
    <location>
        <begin position="299"/>
        <end position="378"/>
    </location>
</feature>
<keyword evidence="5" id="KW-1185">Reference proteome</keyword>
<dbReference type="Proteomes" id="UP001620626">
    <property type="component" value="Unassembled WGS sequence"/>
</dbReference>
<dbReference type="EMBL" id="JBICBT010000534">
    <property type="protein sequence ID" value="KAL3110616.1"/>
    <property type="molecule type" value="Genomic_DNA"/>
</dbReference>
<accession>A0ABD2L606</accession>
<feature type="compositionally biased region" description="Gly residues" evidence="2">
    <location>
        <begin position="299"/>
        <end position="316"/>
    </location>
</feature>
<evidence type="ECO:0000259" key="3">
    <source>
        <dbReference type="PROSITE" id="PS50102"/>
    </source>
</evidence>
<dbReference type="PROSITE" id="PS00028">
    <property type="entry name" value="ZINC_FINGER_C2H2_1"/>
    <property type="match status" value="1"/>
</dbReference>
<dbReference type="Gene3D" id="3.30.70.330">
    <property type="match status" value="1"/>
</dbReference>
<organism evidence="4 5">
    <name type="scientific">Heterodera trifolii</name>
    <dbReference type="NCBI Taxonomy" id="157864"/>
    <lineage>
        <taxon>Eukaryota</taxon>
        <taxon>Metazoa</taxon>
        <taxon>Ecdysozoa</taxon>
        <taxon>Nematoda</taxon>
        <taxon>Chromadorea</taxon>
        <taxon>Rhabditida</taxon>
        <taxon>Tylenchina</taxon>
        <taxon>Tylenchomorpha</taxon>
        <taxon>Tylenchoidea</taxon>
        <taxon>Heteroderidae</taxon>
        <taxon>Heteroderinae</taxon>
        <taxon>Heterodera</taxon>
    </lineage>
</organism>
<dbReference type="InterPro" id="IPR000504">
    <property type="entry name" value="RRM_dom"/>
</dbReference>
<feature type="domain" description="RRM" evidence="3">
    <location>
        <begin position="41"/>
        <end position="112"/>
    </location>
</feature>
<proteinExistence type="predicted"/>
<name>A0ABD2L606_9BILA</name>
<sequence>MFNNAYGSYGGGPGAYSSAYGALSSSISFETNSKDPFLQRARVFVGNIMTSKVGREEIIQLFSNYGKLLGVTVFKGYAFVQFSYGTEADLSVSALNGYNWHGGTLDVKLAMHGQQPTPGVPPPAPAPKSIFGAFPIGAPPKSIGKRNKLEQPQQEAAAKDLKRMKIDTATGGTGAGAAAPAGSVTESVPKNGANKAFAAQMDSAGIGTVVPPHANAEILDTLICGGCRFVTHSLAEFVEHRKRPCKLPSKIANEPDVLGCISCDEKFESSWALLSHHNTAHIRPLFKAIDSISSASIGTGGSGGGGGGTIANGGGDQQQQQQHSDSSGGGGGGAGVGDGSTIKTDMDESMTPMAVSNSNNNMATNMGNEKQQQHQQQKTEMDLSKHMPMMNGDAVADSSNGAGIFGSELRKKFAELAVQRIDTDGSGFGINNAAKGSLAATALWVKQVHEHNQALSQKKKELLDHNANGTAAVRMKPRPKIEPLTEQRIQELAQQMLQMETSDPNTDTAQRTYGRDFVYLIRTVTMALKTTNCPRSEEELVELGLSRYDDGT</sequence>
<dbReference type="InterPro" id="IPR013087">
    <property type="entry name" value="Znf_C2H2_type"/>
</dbReference>
<evidence type="ECO:0000313" key="4">
    <source>
        <dbReference type="EMBL" id="KAL3110616.1"/>
    </source>
</evidence>
<dbReference type="InterPro" id="IPR052600">
    <property type="entry name" value="Nuc_rcpt_coact/corep"/>
</dbReference>
<dbReference type="SUPFAM" id="SSF54928">
    <property type="entry name" value="RNA-binding domain, RBD"/>
    <property type="match status" value="1"/>
</dbReference>
<dbReference type="InterPro" id="IPR035979">
    <property type="entry name" value="RBD_domain_sf"/>
</dbReference>
<dbReference type="SMART" id="SM00360">
    <property type="entry name" value="RRM"/>
    <property type="match status" value="1"/>
</dbReference>
<comment type="caution">
    <text evidence="4">The sequence shown here is derived from an EMBL/GenBank/DDBJ whole genome shotgun (WGS) entry which is preliminary data.</text>
</comment>
<keyword evidence="1" id="KW-0694">RNA-binding</keyword>
<protein>
    <recommendedName>
        <fullName evidence="3">RRM domain-containing protein</fullName>
    </recommendedName>
</protein>
<dbReference type="PROSITE" id="PS50102">
    <property type="entry name" value="RRM"/>
    <property type="match status" value="1"/>
</dbReference>